<dbReference type="InterPro" id="IPR001279">
    <property type="entry name" value="Metallo-B-lactamas"/>
</dbReference>
<dbReference type="Proteomes" id="UP000886893">
    <property type="component" value="Unassembled WGS sequence"/>
</dbReference>
<organism evidence="5 6">
    <name type="scientific">Candidatus Caccosoma faecigallinarum</name>
    <dbReference type="NCBI Taxonomy" id="2840720"/>
    <lineage>
        <taxon>Bacteria</taxon>
        <taxon>Bacillati</taxon>
        <taxon>Bacillota</taxon>
        <taxon>Bacillota incertae sedis</taxon>
        <taxon>Candidatus Caccosoma</taxon>
    </lineage>
</organism>
<accession>A0A9D1G7T5</accession>
<feature type="region of interest" description="Disordered" evidence="2">
    <location>
        <begin position="28"/>
        <end position="50"/>
    </location>
</feature>
<feature type="signal peptide" evidence="3">
    <location>
        <begin position="1"/>
        <end position="19"/>
    </location>
</feature>
<dbReference type="AlphaFoldDB" id="A0A9D1G7T5"/>
<feature type="coiled-coil region" evidence="1">
    <location>
        <begin position="161"/>
        <end position="188"/>
    </location>
</feature>
<protein>
    <submittedName>
        <fullName evidence="5">MBL fold metallo-hydrolase</fullName>
    </submittedName>
</protein>
<dbReference type="PANTHER" id="PTHR30619:SF1">
    <property type="entry name" value="RECOMBINATION PROTEIN 2"/>
    <property type="match status" value="1"/>
</dbReference>
<reference evidence="5" key="1">
    <citation type="submission" date="2020-10" db="EMBL/GenBank/DDBJ databases">
        <authorList>
            <person name="Gilroy R."/>
        </authorList>
    </citation>
    <scope>NUCLEOTIDE SEQUENCE</scope>
    <source>
        <strain evidence="5">14508</strain>
    </source>
</reference>
<reference evidence="5" key="2">
    <citation type="journal article" date="2021" name="PeerJ">
        <title>Extensive microbial diversity within the chicken gut microbiome revealed by metagenomics and culture.</title>
        <authorList>
            <person name="Gilroy R."/>
            <person name="Ravi A."/>
            <person name="Getino M."/>
            <person name="Pursley I."/>
            <person name="Horton D.L."/>
            <person name="Alikhan N.F."/>
            <person name="Baker D."/>
            <person name="Gharbi K."/>
            <person name="Hall N."/>
            <person name="Watson M."/>
            <person name="Adriaenssens E.M."/>
            <person name="Foster-Nyarko E."/>
            <person name="Jarju S."/>
            <person name="Secka A."/>
            <person name="Antonio M."/>
            <person name="Oren A."/>
            <person name="Chaudhuri R.R."/>
            <person name="La Ragione R."/>
            <person name="Hildebrand F."/>
            <person name="Pallen M.J."/>
        </authorList>
    </citation>
    <scope>NUCLEOTIDE SEQUENCE</scope>
    <source>
        <strain evidence="5">14508</strain>
    </source>
</reference>
<sequence length="421" mass="47650">MKKLRIIFSLLFVALLTTSCDLLQRLNSNSSQSQPSSISSTSPSIPSSSSSLQTSGDYLYPSIEEELTVHFLDLNVSGDCILIDYGNYEILIDAGGNKSAGTNIIVPYLNQYVEDQCIELMIATHGHEDHIAGFVGLSNQASVLKDFSFGTIVDLGEGYENLNSSNELTALQKQYNELRDQKIEEGSQYYTIRDLYKENKTVWEIAPQLTFSFLETKFYNIPYTKHTQNLNNYSIATQLKFEDKTFLFTGDLEEEGESSLLEMNQLSKVNIFKAGHHGSNTASQEALLEVIQPDIAIFTADSSKESTYNFPHPETIERLVPYTSQFYTSYYNGHIQVKLLSSEKNIDIECSERNELFSYVAYLNCYPTIQAIASIGSKITIESETKIENAESLYNRLTEDEKTYVYNYPTLLEAREKFNQL</sequence>
<dbReference type="PROSITE" id="PS51257">
    <property type="entry name" value="PROKAR_LIPOPROTEIN"/>
    <property type="match status" value="1"/>
</dbReference>
<dbReference type="PANTHER" id="PTHR30619">
    <property type="entry name" value="DNA INTERNALIZATION/COMPETENCE PROTEIN COMEC/REC2"/>
    <property type="match status" value="1"/>
</dbReference>
<comment type="caution">
    <text evidence="5">The sequence shown here is derived from an EMBL/GenBank/DDBJ whole genome shotgun (WGS) entry which is preliminary data.</text>
</comment>
<dbReference type="EMBL" id="DVKI01000082">
    <property type="protein sequence ID" value="HIT17251.1"/>
    <property type="molecule type" value="Genomic_DNA"/>
</dbReference>
<dbReference type="InterPro" id="IPR035681">
    <property type="entry name" value="ComA-like_MBL"/>
</dbReference>
<name>A0A9D1G7T5_9FIRM</name>
<feature type="chain" id="PRO_5038481898" evidence="3">
    <location>
        <begin position="20"/>
        <end position="421"/>
    </location>
</feature>
<dbReference type="Gene3D" id="3.60.15.10">
    <property type="entry name" value="Ribonuclease Z/Hydroxyacylglutathione hydrolase-like"/>
    <property type="match status" value="1"/>
</dbReference>
<dbReference type="InterPro" id="IPR052159">
    <property type="entry name" value="Competence_DNA_uptake"/>
</dbReference>
<keyword evidence="1" id="KW-0175">Coiled coil</keyword>
<evidence type="ECO:0000256" key="1">
    <source>
        <dbReference type="SAM" id="Coils"/>
    </source>
</evidence>
<proteinExistence type="predicted"/>
<evidence type="ECO:0000259" key="4">
    <source>
        <dbReference type="SMART" id="SM00849"/>
    </source>
</evidence>
<dbReference type="SMART" id="SM00849">
    <property type="entry name" value="Lactamase_B"/>
    <property type="match status" value="1"/>
</dbReference>
<feature type="domain" description="Metallo-beta-lactamase" evidence="4">
    <location>
        <begin position="77"/>
        <end position="301"/>
    </location>
</feature>
<evidence type="ECO:0000313" key="6">
    <source>
        <dbReference type="Proteomes" id="UP000886893"/>
    </source>
</evidence>
<dbReference type="InterPro" id="IPR036866">
    <property type="entry name" value="RibonucZ/Hydroxyglut_hydro"/>
</dbReference>
<evidence type="ECO:0000256" key="3">
    <source>
        <dbReference type="SAM" id="SignalP"/>
    </source>
</evidence>
<evidence type="ECO:0000313" key="5">
    <source>
        <dbReference type="EMBL" id="HIT17251.1"/>
    </source>
</evidence>
<gene>
    <name evidence="5" type="ORF">IAD04_02580</name>
</gene>
<keyword evidence="3" id="KW-0732">Signal</keyword>
<dbReference type="Pfam" id="PF00753">
    <property type="entry name" value="Lactamase_B"/>
    <property type="match status" value="2"/>
</dbReference>
<dbReference type="CDD" id="cd07731">
    <property type="entry name" value="ComA-like_MBL-fold"/>
    <property type="match status" value="1"/>
</dbReference>
<dbReference type="SUPFAM" id="SSF56281">
    <property type="entry name" value="Metallo-hydrolase/oxidoreductase"/>
    <property type="match status" value="1"/>
</dbReference>
<evidence type="ECO:0000256" key="2">
    <source>
        <dbReference type="SAM" id="MobiDB-lite"/>
    </source>
</evidence>